<dbReference type="EMBL" id="FZLN01000010">
    <property type="protein sequence ID" value="SNQ30267.1"/>
    <property type="molecule type" value="Genomic_DNA"/>
</dbReference>
<name>A0A217EIM5_9GAMM</name>
<gene>
    <name evidence="2" type="ORF">SAMN05444584_2256</name>
</gene>
<feature type="domain" description="DUF7709" evidence="1">
    <location>
        <begin position="8"/>
        <end position="101"/>
    </location>
</feature>
<reference evidence="3" key="1">
    <citation type="submission" date="2017-06" db="EMBL/GenBank/DDBJ databases">
        <authorList>
            <person name="Varghese N."/>
            <person name="Submissions S."/>
        </authorList>
    </citation>
    <scope>NUCLEOTIDE SEQUENCE [LARGE SCALE GENOMIC DNA]</scope>
    <source>
        <strain evidence="3">ANC 5114</strain>
    </source>
</reference>
<dbReference type="Proteomes" id="UP000243463">
    <property type="component" value="Unassembled WGS sequence"/>
</dbReference>
<dbReference type="AlphaFoldDB" id="A0A217EIM5"/>
<protein>
    <recommendedName>
        <fullName evidence="1">DUF7709 domain-containing protein</fullName>
    </recommendedName>
</protein>
<dbReference type="OrthoDB" id="964218at2"/>
<evidence type="ECO:0000313" key="2">
    <source>
        <dbReference type="EMBL" id="SNQ30267.1"/>
    </source>
</evidence>
<dbReference type="InterPro" id="IPR056126">
    <property type="entry name" value="DUF7709"/>
</dbReference>
<evidence type="ECO:0000313" key="3">
    <source>
        <dbReference type="Proteomes" id="UP000243463"/>
    </source>
</evidence>
<organism evidence="2 3">
    <name type="scientific">Acinetobacter apis</name>
    <dbReference type="NCBI Taxonomy" id="1229165"/>
    <lineage>
        <taxon>Bacteria</taxon>
        <taxon>Pseudomonadati</taxon>
        <taxon>Pseudomonadota</taxon>
        <taxon>Gammaproteobacteria</taxon>
        <taxon>Moraxellales</taxon>
        <taxon>Moraxellaceae</taxon>
        <taxon>Acinetobacter</taxon>
    </lineage>
</organism>
<dbReference type="RefSeq" id="WP_088824434.1">
    <property type="nucleotide sequence ID" value="NZ_FZLN01000010.1"/>
</dbReference>
<keyword evidence="3" id="KW-1185">Reference proteome</keyword>
<accession>A0A217EIM5</accession>
<proteinExistence type="predicted"/>
<sequence>MTKIKGSEQLAKINQKVIEDGQNLPSVKLKDGSTVQTGTVATMLHNIQLYNAGERGSVEDELILAIPTLLKVGIFDLFSVDEWIAGDNSGRSFVGVQTKKYLDKIVNTL</sequence>
<evidence type="ECO:0000259" key="1">
    <source>
        <dbReference type="Pfam" id="PF24813"/>
    </source>
</evidence>
<dbReference type="Pfam" id="PF24813">
    <property type="entry name" value="DUF7709"/>
    <property type="match status" value="1"/>
</dbReference>